<dbReference type="InterPro" id="IPR015943">
    <property type="entry name" value="WD40/YVTN_repeat-like_dom_sf"/>
</dbReference>
<dbReference type="InterPro" id="IPR059104">
    <property type="entry name" value="Beta-prop_EIPR1-like"/>
</dbReference>
<keyword evidence="3" id="KW-0677">Repeat</keyword>
<dbReference type="SUPFAM" id="SSF50978">
    <property type="entry name" value="WD40 repeat-like"/>
    <property type="match status" value="1"/>
</dbReference>
<dbReference type="GeneID" id="100198199"/>
<dbReference type="PROSITE" id="PS00678">
    <property type="entry name" value="WD_REPEATS_1"/>
    <property type="match status" value="1"/>
</dbReference>
<evidence type="ECO:0000256" key="4">
    <source>
        <dbReference type="PROSITE-ProRule" id="PRU00221"/>
    </source>
</evidence>
<dbReference type="PROSITE" id="PS50082">
    <property type="entry name" value="WD_REPEATS_2"/>
    <property type="match status" value="1"/>
</dbReference>
<reference evidence="6" key="1">
    <citation type="submission" date="2025-05" db="UniProtKB">
        <authorList>
            <consortium name="RefSeq"/>
        </authorList>
    </citation>
    <scope>NUCLEOTIDE SEQUENCE [LARGE SCALE GENOMIC DNA]</scope>
</reference>
<dbReference type="Proteomes" id="UP001652625">
    <property type="component" value="Chromosome 02"/>
</dbReference>
<feature type="repeat" description="WD" evidence="4">
    <location>
        <begin position="220"/>
        <end position="262"/>
    </location>
</feature>
<comment type="similarity">
    <text evidence="1">Belongs to the WD repeat EIPR1 family.</text>
</comment>
<proteinExistence type="inferred from homology"/>
<evidence type="ECO:0000256" key="1">
    <source>
        <dbReference type="ARBA" id="ARBA00005672"/>
    </source>
</evidence>
<protein>
    <submittedName>
        <fullName evidence="7">EARP-interacting protein homolog</fullName>
    </submittedName>
</protein>
<organism evidence="6 7">
    <name type="scientific">Hydra vulgaris</name>
    <name type="common">Hydra</name>
    <name type="synonym">Hydra attenuata</name>
    <dbReference type="NCBI Taxonomy" id="6087"/>
    <lineage>
        <taxon>Eukaryota</taxon>
        <taxon>Metazoa</taxon>
        <taxon>Cnidaria</taxon>
        <taxon>Hydrozoa</taxon>
        <taxon>Hydroidolina</taxon>
        <taxon>Anthoathecata</taxon>
        <taxon>Aplanulata</taxon>
        <taxon>Hydridae</taxon>
        <taxon>Hydra</taxon>
    </lineage>
</organism>
<evidence type="ECO:0000313" key="6">
    <source>
        <dbReference type="Proteomes" id="UP001652625"/>
    </source>
</evidence>
<reference evidence="7" key="2">
    <citation type="submission" date="2025-08" db="UniProtKB">
        <authorList>
            <consortium name="RefSeq"/>
        </authorList>
    </citation>
    <scope>IDENTIFICATION</scope>
</reference>
<accession>A0ABM4BE53</accession>
<gene>
    <name evidence="7" type="primary">LOC100198199</name>
</gene>
<dbReference type="InterPro" id="IPR019775">
    <property type="entry name" value="WD40_repeat_CS"/>
</dbReference>
<dbReference type="Pfam" id="PF23609">
    <property type="entry name" value="Beta-prop_EIPR1"/>
    <property type="match status" value="1"/>
</dbReference>
<dbReference type="PANTHER" id="PTHR14205">
    <property type="entry name" value="WD-REPEAT PROTEIN"/>
    <property type="match status" value="1"/>
</dbReference>
<name>A0ABM4BE53_HYDVU</name>
<dbReference type="SMART" id="SM00320">
    <property type="entry name" value="WD40"/>
    <property type="match status" value="4"/>
</dbReference>
<dbReference type="PANTHER" id="PTHR14205:SF15">
    <property type="entry name" value="EARP AND GARP COMPLEX-INTERACTING PROTEIN 1"/>
    <property type="match status" value="1"/>
</dbReference>
<keyword evidence="6" id="KW-1185">Reference proteome</keyword>
<evidence type="ECO:0000313" key="7">
    <source>
        <dbReference type="RefSeq" id="XP_065647232.1"/>
    </source>
</evidence>
<dbReference type="Pfam" id="PF00400">
    <property type="entry name" value="WD40"/>
    <property type="match status" value="1"/>
</dbReference>
<dbReference type="RefSeq" id="XP_065647232.1">
    <property type="nucleotide sequence ID" value="XM_065791160.1"/>
</dbReference>
<dbReference type="PROSITE" id="PS50294">
    <property type="entry name" value="WD_REPEATS_REGION"/>
    <property type="match status" value="1"/>
</dbReference>
<dbReference type="InterPro" id="IPR040323">
    <property type="entry name" value="EIPR1"/>
</dbReference>
<keyword evidence="2 4" id="KW-0853">WD repeat</keyword>
<evidence type="ECO:0000256" key="2">
    <source>
        <dbReference type="ARBA" id="ARBA00022574"/>
    </source>
</evidence>
<dbReference type="InterPro" id="IPR001680">
    <property type="entry name" value="WD40_rpt"/>
</dbReference>
<dbReference type="InterPro" id="IPR036322">
    <property type="entry name" value="WD40_repeat_dom_sf"/>
</dbReference>
<sequence length="373" mass="42434">MNDDGAVIYGVEFQARSLCPQHGDTDAVRFLVGTQSLKRKNQVHLIDFDEETNLINKNIVTHEAGEIWDINSNPLNKNVISTCYNVSLDNKIQTKASLWQIPPLDDIGPAHSNSMLETSQYYSLQHICDLDAGHGHVRKVLWNLAGDCNKLVTISEHHIDIWDNNTVQLTNSIPLEGKIQLQYSNGRFSPHHSGSQIAAAIDTTVKGYDLRSMSVAFIIEDAHSQTVRDMDFNPNKQYYLVSCSDDCKVKFWDTRNTHSPLMIRTDHSHWIWSVRYNNFHDQLVLTSSSDSRVILSNIASLSSEPYGHIDDEDNSESKEPDSDRIINIYDEHEDSVYAVEWSVADPWTFASLSYDGRLVINKVPRVEKYKILL</sequence>
<evidence type="ECO:0000259" key="5">
    <source>
        <dbReference type="Pfam" id="PF23609"/>
    </source>
</evidence>
<dbReference type="Gene3D" id="2.130.10.10">
    <property type="entry name" value="YVTN repeat-like/Quinoprotein amine dehydrogenase"/>
    <property type="match status" value="1"/>
</dbReference>
<evidence type="ECO:0000256" key="3">
    <source>
        <dbReference type="ARBA" id="ARBA00022737"/>
    </source>
</evidence>
<feature type="domain" description="EIPR1-like beta-propeller" evidence="5">
    <location>
        <begin position="6"/>
        <end position="295"/>
    </location>
</feature>